<comment type="similarity">
    <text evidence="6">Belongs to the class I-like SAM-binding methyltransferase superfamily. Cation-dependent O-methyltransferase family.</text>
</comment>
<name>A0A0U1LVB7_TALIS</name>
<dbReference type="PANTHER" id="PTHR43836">
    <property type="entry name" value="CATECHOL O-METHYLTRANSFERASE 1-RELATED"/>
    <property type="match status" value="1"/>
</dbReference>
<evidence type="ECO:0000256" key="3">
    <source>
        <dbReference type="ARBA" id="ARBA00022679"/>
    </source>
</evidence>
<evidence type="ECO:0000313" key="7">
    <source>
        <dbReference type="EMBL" id="CRG86746.1"/>
    </source>
</evidence>
<dbReference type="OMA" id="VEITRCV"/>
<dbReference type="InterPro" id="IPR029063">
    <property type="entry name" value="SAM-dependent_MTases_sf"/>
</dbReference>
<dbReference type="GO" id="GO:0032259">
    <property type="term" value="P:methylation"/>
    <property type="evidence" value="ECO:0007669"/>
    <property type="project" value="UniProtKB-KW"/>
</dbReference>
<evidence type="ECO:0000256" key="6">
    <source>
        <dbReference type="ARBA" id="ARBA00023453"/>
    </source>
</evidence>
<dbReference type="Gene3D" id="3.40.50.150">
    <property type="entry name" value="Vaccinia Virus protein VP39"/>
    <property type="match status" value="1"/>
</dbReference>
<dbReference type="GO" id="GO:0008171">
    <property type="term" value="F:O-methyltransferase activity"/>
    <property type="evidence" value="ECO:0007669"/>
    <property type="project" value="InterPro"/>
</dbReference>
<gene>
    <name evidence="7" type="ORF">PISL3812_03757</name>
</gene>
<dbReference type="PROSITE" id="PS51682">
    <property type="entry name" value="SAM_OMT_I"/>
    <property type="match status" value="1"/>
</dbReference>
<dbReference type="SUPFAM" id="SSF53335">
    <property type="entry name" value="S-adenosyl-L-methionine-dependent methyltransferases"/>
    <property type="match status" value="1"/>
</dbReference>
<evidence type="ECO:0000256" key="2">
    <source>
        <dbReference type="ARBA" id="ARBA00022603"/>
    </source>
</evidence>
<dbReference type="STRING" id="28573.A0A0U1LVB7"/>
<dbReference type="Proteomes" id="UP000054383">
    <property type="component" value="Unassembled WGS sequence"/>
</dbReference>
<sequence length="297" mass="32580">MPKPTVPFVGSYDDLRELHLLHHVFSLPQLDSIRNNPKAVLAAIDDFVKVTDKGLMTIGPNKGAFISQLIHDRKPSTMIELGGFVGYSAILFGDALRAAGGKRYLSLEINPVNAAIANQLVELAGLRDIVTVLVAPSHKSIARLVRENELNEDSGIELLFIDHWKDRYVYDLWLIESLGLLKPGVSVIVADNCIVPGAPEYLEWVRASPAEKAAQLKRREFPENVLQGAALIKAVRSGAENLELENVPGDPSYVYETSLTKIEMGPGRIVSSSVIYLEAFTEILQDGVEVTKVVGKE</sequence>
<keyword evidence="2 7" id="KW-0489">Methyltransferase</keyword>
<keyword evidence="8" id="KW-1185">Reference proteome</keyword>
<dbReference type="GO" id="GO:0006584">
    <property type="term" value="P:catecholamine metabolic process"/>
    <property type="evidence" value="ECO:0007669"/>
    <property type="project" value="UniProtKB-KW"/>
</dbReference>
<dbReference type="Pfam" id="PF01596">
    <property type="entry name" value="Methyltransf_3"/>
    <property type="match status" value="1"/>
</dbReference>
<reference evidence="7 8" key="1">
    <citation type="submission" date="2015-04" db="EMBL/GenBank/DDBJ databases">
        <authorList>
            <person name="Syromyatnikov M.Y."/>
            <person name="Popov V.N."/>
        </authorList>
    </citation>
    <scope>NUCLEOTIDE SEQUENCE [LARGE SCALE GENOMIC DNA]</scope>
    <source>
        <strain evidence="7">WF-38-12</strain>
    </source>
</reference>
<organism evidence="7 8">
    <name type="scientific">Talaromyces islandicus</name>
    <name type="common">Penicillium islandicum</name>
    <dbReference type="NCBI Taxonomy" id="28573"/>
    <lineage>
        <taxon>Eukaryota</taxon>
        <taxon>Fungi</taxon>
        <taxon>Dikarya</taxon>
        <taxon>Ascomycota</taxon>
        <taxon>Pezizomycotina</taxon>
        <taxon>Eurotiomycetes</taxon>
        <taxon>Eurotiomycetidae</taxon>
        <taxon>Eurotiales</taxon>
        <taxon>Trichocomaceae</taxon>
        <taxon>Talaromyces</taxon>
        <taxon>Talaromyces sect. Islandici</taxon>
    </lineage>
</organism>
<keyword evidence="4" id="KW-0949">S-adenosyl-L-methionine</keyword>
<evidence type="ECO:0000256" key="5">
    <source>
        <dbReference type="ARBA" id="ARBA00022939"/>
    </source>
</evidence>
<keyword evidence="3 7" id="KW-0808">Transferase</keyword>
<keyword evidence="5" id="KW-0128">Catecholamine metabolism</keyword>
<protein>
    <recommendedName>
        <fullName evidence="1">catechol O-methyltransferase</fullName>
        <ecNumber evidence="1">2.1.1.6</ecNumber>
    </recommendedName>
</protein>
<dbReference type="EC" id="2.1.1.6" evidence="1"/>
<evidence type="ECO:0000256" key="1">
    <source>
        <dbReference type="ARBA" id="ARBA00012880"/>
    </source>
</evidence>
<dbReference type="EMBL" id="CVMT01000003">
    <property type="protein sequence ID" value="CRG86746.1"/>
    <property type="molecule type" value="Genomic_DNA"/>
</dbReference>
<dbReference type="OrthoDB" id="186626at2759"/>
<dbReference type="PANTHER" id="PTHR43836:SF2">
    <property type="entry name" value="CATECHOL O-METHYLTRANSFERASE 1-RELATED"/>
    <property type="match status" value="1"/>
</dbReference>
<dbReference type="AlphaFoldDB" id="A0A0U1LVB7"/>
<evidence type="ECO:0000313" key="8">
    <source>
        <dbReference type="Proteomes" id="UP000054383"/>
    </source>
</evidence>
<proteinExistence type="inferred from homology"/>
<dbReference type="InterPro" id="IPR002935">
    <property type="entry name" value="SAM_O-MeTrfase"/>
</dbReference>
<evidence type="ECO:0000256" key="4">
    <source>
        <dbReference type="ARBA" id="ARBA00022691"/>
    </source>
</evidence>
<accession>A0A0U1LVB7</accession>